<dbReference type="Proteomes" id="UP000034492">
    <property type="component" value="Unassembled WGS sequence"/>
</dbReference>
<reference evidence="1 2" key="1">
    <citation type="journal article" date="2015" name="Nature">
        <title>rRNA introns, odd ribosomes, and small enigmatic genomes across a large radiation of phyla.</title>
        <authorList>
            <person name="Brown C.T."/>
            <person name="Hug L.A."/>
            <person name="Thomas B.C."/>
            <person name="Sharon I."/>
            <person name="Castelle C.J."/>
            <person name="Singh A."/>
            <person name="Wilkins M.J."/>
            <person name="Williams K.H."/>
            <person name="Banfield J.F."/>
        </authorList>
    </citation>
    <scope>NUCLEOTIDE SEQUENCE [LARGE SCALE GENOMIC DNA]</scope>
</reference>
<organism evidence="1 2">
    <name type="scientific">Candidatus Daviesbacteria bacterium GW2011_GWB1_36_5</name>
    <dbReference type="NCBI Taxonomy" id="1618426"/>
    <lineage>
        <taxon>Bacteria</taxon>
        <taxon>Candidatus Daviesiibacteriota</taxon>
    </lineage>
</organism>
<dbReference type="EMBL" id="LBSA01000010">
    <property type="protein sequence ID" value="KKQ09834.1"/>
    <property type="molecule type" value="Genomic_DNA"/>
</dbReference>
<gene>
    <name evidence="1" type="ORF">US19_C0010G0012</name>
</gene>
<name>A0A0G0HCK1_9BACT</name>
<sequence length="145" mass="15714">MQDKKKTIISGLIVGGLVIAMAANVFNLQNLNKSQVFKSQAAPVSAIELISPQSNSLLEGTLALHAKVRIEKDLVNLSAVVKLGEYKAEPLEISYENSENIILRGTIDSTKYENGNHLLKIFVYSNSDKSPTNVASGAYPIVVKN</sequence>
<comment type="caution">
    <text evidence="1">The sequence shown here is derived from an EMBL/GenBank/DDBJ whole genome shotgun (WGS) entry which is preliminary data.</text>
</comment>
<protein>
    <submittedName>
        <fullName evidence="1">Uncharacterized protein</fullName>
    </submittedName>
</protein>
<evidence type="ECO:0000313" key="2">
    <source>
        <dbReference type="Proteomes" id="UP000034492"/>
    </source>
</evidence>
<accession>A0A0G0HCK1</accession>
<proteinExistence type="predicted"/>
<evidence type="ECO:0000313" key="1">
    <source>
        <dbReference type="EMBL" id="KKQ09834.1"/>
    </source>
</evidence>
<dbReference type="AlphaFoldDB" id="A0A0G0HCK1"/>